<keyword evidence="1" id="KW-1133">Transmembrane helix</keyword>
<keyword evidence="3" id="KW-1185">Reference proteome</keyword>
<name>A0ABP6ZUJ8_9ACTN</name>
<protein>
    <recommendedName>
        <fullName evidence="4">Histidine kinase</fullName>
    </recommendedName>
</protein>
<evidence type="ECO:0008006" key="4">
    <source>
        <dbReference type="Google" id="ProtNLM"/>
    </source>
</evidence>
<evidence type="ECO:0000313" key="2">
    <source>
        <dbReference type="EMBL" id="GAA3617299.1"/>
    </source>
</evidence>
<feature type="transmembrane region" description="Helical" evidence="1">
    <location>
        <begin position="6"/>
        <end position="27"/>
    </location>
</feature>
<dbReference type="EMBL" id="BAABAB010000014">
    <property type="protein sequence ID" value="GAA3617299.1"/>
    <property type="molecule type" value="Genomic_DNA"/>
</dbReference>
<reference evidence="3" key="1">
    <citation type="journal article" date="2019" name="Int. J. Syst. Evol. Microbiol.">
        <title>The Global Catalogue of Microorganisms (GCM) 10K type strain sequencing project: providing services to taxonomists for standard genome sequencing and annotation.</title>
        <authorList>
            <consortium name="The Broad Institute Genomics Platform"/>
            <consortium name="The Broad Institute Genome Sequencing Center for Infectious Disease"/>
            <person name="Wu L."/>
            <person name="Ma J."/>
        </authorList>
    </citation>
    <scope>NUCLEOTIDE SEQUENCE [LARGE SCALE GENOMIC DNA]</scope>
    <source>
        <strain evidence="3">JCM 16929</strain>
    </source>
</reference>
<dbReference type="Proteomes" id="UP001501490">
    <property type="component" value="Unassembled WGS sequence"/>
</dbReference>
<keyword evidence="1" id="KW-0812">Transmembrane</keyword>
<gene>
    <name evidence="2" type="ORF">GCM10022236_19290</name>
</gene>
<proteinExistence type="predicted"/>
<feature type="transmembrane region" description="Helical" evidence="1">
    <location>
        <begin position="39"/>
        <end position="56"/>
    </location>
</feature>
<dbReference type="RefSeq" id="WP_344803826.1">
    <property type="nucleotide sequence ID" value="NZ_BAABAB010000014.1"/>
</dbReference>
<evidence type="ECO:0000256" key="1">
    <source>
        <dbReference type="SAM" id="Phobius"/>
    </source>
</evidence>
<evidence type="ECO:0000313" key="3">
    <source>
        <dbReference type="Proteomes" id="UP001501490"/>
    </source>
</evidence>
<keyword evidence="1" id="KW-0472">Membrane</keyword>
<comment type="caution">
    <text evidence="2">The sequence shown here is derived from an EMBL/GenBank/DDBJ whole genome shotgun (WGS) entry which is preliminary data.</text>
</comment>
<accession>A0ABP6ZUJ8</accession>
<organism evidence="2 3">
    <name type="scientific">Microlunatus ginsengisoli</name>
    <dbReference type="NCBI Taxonomy" id="363863"/>
    <lineage>
        <taxon>Bacteria</taxon>
        <taxon>Bacillati</taxon>
        <taxon>Actinomycetota</taxon>
        <taxon>Actinomycetes</taxon>
        <taxon>Propionibacteriales</taxon>
        <taxon>Propionibacteriaceae</taxon>
        <taxon>Microlunatus</taxon>
    </lineage>
</organism>
<sequence length="399" mass="43523">MSKVGWTAGVLRGLLALVLFAILALGYRAATGRTDRPPWWGVLAATVVVAVVLWLVQEPVERLANRVVHRQRADAEASMDALLRSMADALPVDEVVVRLAEAAGRNRQRAEVRVWLADGSSWGQAWPSGQTADTVAYRVDVRHGEDRVGEIEIAAGAEPLTPFDRRLLDELAAPAGVALSTVRLTVDLRRREAELMQLGEALAASTTRLREARAEQRHRLRAEVEHRVSPHLVAATDELAADRPDPAIVRQEASRALDELRVLARGIHPPRLSEDGLVASLDGWMERHDRLLRITGAAGEAVPDQVLRAAYFCVVTLLDTLVDAGAEELQLGLSDDDAVLQLQVGGRIAAPAQPDPSAVRLVRDRLEAFDGSLTSSLTHDMMTFTVRLPRTPNPERPAP</sequence>